<dbReference type="EMBL" id="CP003607">
    <property type="protein sequence ID" value="AFY84135.1"/>
    <property type="molecule type" value="Genomic_DNA"/>
</dbReference>
<organism evidence="1 2">
    <name type="scientific">Oscillatoria acuminata PCC 6304</name>
    <dbReference type="NCBI Taxonomy" id="56110"/>
    <lineage>
        <taxon>Bacteria</taxon>
        <taxon>Bacillati</taxon>
        <taxon>Cyanobacteriota</taxon>
        <taxon>Cyanophyceae</taxon>
        <taxon>Oscillatoriophycideae</taxon>
        <taxon>Oscillatoriales</taxon>
        <taxon>Oscillatoriaceae</taxon>
        <taxon>Oscillatoria</taxon>
    </lineage>
</organism>
<dbReference type="HOGENOM" id="CLU_1988238_0_0_3"/>
<gene>
    <name evidence="1" type="ORF">Oscil6304_4622</name>
</gene>
<sequence length="125" mass="14566">MMEIIFYPQNGELEPQDVKVSKEFLQWLAGSNFMAVGTDLPTKINIQGEDAELPLIKLEQGNNSNRQFLSDFLRDAIILESEKIIENLGDDPSKEEYQKLTYPLKKLHELRRCVENETYQYLQRA</sequence>
<dbReference type="OrthoDB" id="457863at2"/>
<accession>K9TNK8</accession>
<dbReference type="Proteomes" id="UP000010367">
    <property type="component" value="Chromosome"/>
</dbReference>
<keyword evidence="2" id="KW-1185">Reference proteome</keyword>
<proteinExistence type="predicted"/>
<dbReference type="AlphaFoldDB" id="K9TNK8"/>
<dbReference type="KEGG" id="oac:Oscil6304_4622"/>
<dbReference type="RefSeq" id="WP_015150754.1">
    <property type="nucleotide sequence ID" value="NC_019693.1"/>
</dbReference>
<evidence type="ECO:0000313" key="1">
    <source>
        <dbReference type="EMBL" id="AFY84135.1"/>
    </source>
</evidence>
<protein>
    <submittedName>
        <fullName evidence="1">Uncharacterized protein</fullName>
    </submittedName>
</protein>
<name>K9TNK8_9CYAN</name>
<reference evidence="1 2" key="1">
    <citation type="submission" date="2012-06" db="EMBL/GenBank/DDBJ databases">
        <title>Finished chromosome of genome of Oscillatoria acuminata PCC 6304.</title>
        <authorList>
            <consortium name="US DOE Joint Genome Institute"/>
            <person name="Gugger M."/>
            <person name="Coursin T."/>
            <person name="Rippka R."/>
            <person name="Tandeau De Marsac N."/>
            <person name="Huntemann M."/>
            <person name="Wei C.-L."/>
            <person name="Han J."/>
            <person name="Detter J.C."/>
            <person name="Han C."/>
            <person name="Tapia R."/>
            <person name="Davenport K."/>
            <person name="Daligault H."/>
            <person name="Erkkila T."/>
            <person name="Gu W."/>
            <person name="Munk A.C.C."/>
            <person name="Teshima H."/>
            <person name="Xu Y."/>
            <person name="Chain P."/>
            <person name="Chen A."/>
            <person name="Krypides N."/>
            <person name="Mavromatis K."/>
            <person name="Markowitz V."/>
            <person name="Szeto E."/>
            <person name="Ivanova N."/>
            <person name="Mikhailova N."/>
            <person name="Ovchinnikova G."/>
            <person name="Pagani I."/>
            <person name="Pati A."/>
            <person name="Goodwin L."/>
            <person name="Peters L."/>
            <person name="Pitluck S."/>
            <person name="Woyke T."/>
            <person name="Kerfeld C."/>
        </authorList>
    </citation>
    <scope>NUCLEOTIDE SEQUENCE [LARGE SCALE GENOMIC DNA]</scope>
    <source>
        <strain evidence="1 2">PCC 6304</strain>
    </source>
</reference>
<dbReference type="InParanoid" id="K9TNK8"/>
<dbReference type="STRING" id="56110.Oscil6304_4622"/>
<evidence type="ECO:0000313" key="2">
    <source>
        <dbReference type="Proteomes" id="UP000010367"/>
    </source>
</evidence>